<protein>
    <submittedName>
        <fullName evidence="2">Uncharacterized protein</fullName>
    </submittedName>
</protein>
<proteinExistence type="predicted"/>
<reference evidence="3" key="1">
    <citation type="journal article" date="2012" name="PLoS Genet.">
        <title>The genomes of the fungal plant pathogens Cladosporium fulvum and Dothistroma septosporum reveal adaptation to different hosts and lifestyles but also signatures of common ancestry.</title>
        <authorList>
            <person name="de Wit P.J.G.M."/>
            <person name="van der Burgt A."/>
            <person name="Oekmen B."/>
            <person name="Stergiopoulos I."/>
            <person name="Abd-Elsalam K.A."/>
            <person name="Aerts A.L."/>
            <person name="Bahkali A.H."/>
            <person name="Beenen H.G."/>
            <person name="Chettri P."/>
            <person name="Cox M.P."/>
            <person name="Datema E."/>
            <person name="de Vries R.P."/>
            <person name="Dhillon B."/>
            <person name="Ganley A.R."/>
            <person name="Griffiths S.A."/>
            <person name="Guo Y."/>
            <person name="Hamelin R.C."/>
            <person name="Henrissat B."/>
            <person name="Kabir M.S."/>
            <person name="Jashni M.K."/>
            <person name="Kema G."/>
            <person name="Klaubauf S."/>
            <person name="Lapidus A."/>
            <person name="Levasseur A."/>
            <person name="Lindquist E."/>
            <person name="Mehrabi R."/>
            <person name="Ohm R.A."/>
            <person name="Owen T.J."/>
            <person name="Salamov A."/>
            <person name="Schwelm A."/>
            <person name="Schijlen E."/>
            <person name="Sun H."/>
            <person name="van den Burg H.A."/>
            <person name="van Ham R.C.H.J."/>
            <person name="Zhang S."/>
            <person name="Goodwin S.B."/>
            <person name="Grigoriev I.V."/>
            <person name="Collemare J."/>
            <person name="Bradshaw R.E."/>
        </authorList>
    </citation>
    <scope>NUCLEOTIDE SEQUENCE [LARGE SCALE GENOMIC DNA]</scope>
    <source>
        <strain evidence="3">NZE10 / CBS 128990</strain>
    </source>
</reference>
<feature type="compositionally biased region" description="Basic and acidic residues" evidence="1">
    <location>
        <begin position="278"/>
        <end position="295"/>
    </location>
</feature>
<feature type="region of interest" description="Disordered" evidence="1">
    <location>
        <begin position="49"/>
        <end position="229"/>
    </location>
</feature>
<feature type="compositionally biased region" description="Basic and acidic residues" evidence="1">
    <location>
        <begin position="49"/>
        <end position="58"/>
    </location>
</feature>
<reference evidence="2 3" key="2">
    <citation type="journal article" date="2012" name="PLoS Pathog.">
        <title>Diverse lifestyles and strategies of plant pathogenesis encoded in the genomes of eighteen Dothideomycetes fungi.</title>
        <authorList>
            <person name="Ohm R.A."/>
            <person name="Feau N."/>
            <person name="Henrissat B."/>
            <person name="Schoch C.L."/>
            <person name="Horwitz B.A."/>
            <person name="Barry K.W."/>
            <person name="Condon B.J."/>
            <person name="Copeland A.C."/>
            <person name="Dhillon B."/>
            <person name="Glaser F."/>
            <person name="Hesse C.N."/>
            <person name="Kosti I."/>
            <person name="LaButti K."/>
            <person name="Lindquist E.A."/>
            <person name="Lucas S."/>
            <person name="Salamov A.A."/>
            <person name="Bradshaw R.E."/>
            <person name="Ciuffetti L."/>
            <person name="Hamelin R.C."/>
            <person name="Kema G.H.J."/>
            <person name="Lawrence C."/>
            <person name="Scott J.A."/>
            <person name="Spatafora J.W."/>
            <person name="Turgeon B.G."/>
            <person name="de Wit P.J.G.M."/>
            <person name="Zhong S."/>
            <person name="Goodwin S.B."/>
            <person name="Grigoriev I.V."/>
        </authorList>
    </citation>
    <scope>NUCLEOTIDE SEQUENCE [LARGE SCALE GENOMIC DNA]</scope>
    <source>
        <strain evidence="3">NZE10 / CBS 128990</strain>
    </source>
</reference>
<feature type="compositionally biased region" description="Polar residues" evidence="1">
    <location>
        <begin position="319"/>
        <end position="329"/>
    </location>
</feature>
<accession>N1PRY7</accession>
<dbReference type="OrthoDB" id="10441234at2759"/>
<sequence length="393" mass="42721">MESSRNDSVNDVEAHPARTTSLAPKAYMPEGFHELSDTGKCELQHLEKLDELDAHDSPAEVPLTPVNSTPRTADKLSGVETASPTNTHESHELDASTQIDAHKKCEKPPSYQRRTSVPLRSSLRSNIFSSCTPVSKPSKGAPPSSLSSEAVKVGESGESSAPRRSSNIEFLKNGADHHEEVIITTTRSESSFEDASNGHYSPTVSDISRPNDRNSALSAIPGSYQDGNSYRISEASVNIAEIAELSDRSSRYQTDPNHLQSPVSERFSDSPPSWMKRLSNDKSQRSSMGADERTNEANAVGPLGSEGGHDSWNHDAGLESSNPGTSEKNTALIISAASSAQRQRSRSRPRRKPVEVKQEVPDPEYDDAESRQAEQDALDIIETASPTRSNFRA</sequence>
<feature type="compositionally biased region" description="Basic and acidic residues" evidence="1">
    <location>
        <begin position="88"/>
        <end position="107"/>
    </location>
</feature>
<evidence type="ECO:0000313" key="2">
    <source>
        <dbReference type="EMBL" id="EME46231.1"/>
    </source>
</evidence>
<evidence type="ECO:0000256" key="1">
    <source>
        <dbReference type="SAM" id="MobiDB-lite"/>
    </source>
</evidence>
<dbReference type="HOGENOM" id="CLU_702127_0_0_1"/>
<feature type="compositionally biased region" description="Polar residues" evidence="1">
    <location>
        <begin position="112"/>
        <end position="135"/>
    </location>
</feature>
<feature type="compositionally biased region" description="Basic and acidic residues" evidence="1">
    <location>
        <begin position="307"/>
        <end position="317"/>
    </location>
</feature>
<feature type="compositionally biased region" description="Polar residues" evidence="1">
    <location>
        <begin position="157"/>
        <end position="168"/>
    </location>
</feature>
<dbReference type="EMBL" id="KB446537">
    <property type="protein sequence ID" value="EME46231.1"/>
    <property type="molecule type" value="Genomic_DNA"/>
</dbReference>
<keyword evidence="3" id="KW-1185">Reference proteome</keyword>
<dbReference type="OMA" id="GHYSPTV"/>
<feature type="region of interest" description="Disordered" evidence="1">
    <location>
        <begin position="246"/>
        <end position="393"/>
    </location>
</feature>
<feature type="compositionally biased region" description="Polar residues" evidence="1">
    <location>
        <begin position="384"/>
        <end position="393"/>
    </location>
</feature>
<name>N1PRY7_DOTSN</name>
<dbReference type="AlphaFoldDB" id="N1PRY7"/>
<dbReference type="Proteomes" id="UP000016933">
    <property type="component" value="Unassembled WGS sequence"/>
</dbReference>
<organism evidence="2 3">
    <name type="scientific">Dothistroma septosporum (strain NZE10 / CBS 128990)</name>
    <name type="common">Red band needle blight fungus</name>
    <name type="synonym">Mycosphaerella pini</name>
    <dbReference type="NCBI Taxonomy" id="675120"/>
    <lineage>
        <taxon>Eukaryota</taxon>
        <taxon>Fungi</taxon>
        <taxon>Dikarya</taxon>
        <taxon>Ascomycota</taxon>
        <taxon>Pezizomycotina</taxon>
        <taxon>Dothideomycetes</taxon>
        <taxon>Dothideomycetidae</taxon>
        <taxon>Mycosphaerellales</taxon>
        <taxon>Mycosphaerellaceae</taxon>
        <taxon>Dothistroma</taxon>
    </lineage>
</organism>
<feature type="compositionally biased region" description="Polar residues" evidence="1">
    <location>
        <begin position="251"/>
        <end position="263"/>
    </location>
</feature>
<feature type="region of interest" description="Disordered" evidence="1">
    <location>
        <begin position="1"/>
        <end position="26"/>
    </location>
</feature>
<gene>
    <name evidence="2" type="ORF">DOTSEDRAFT_70287</name>
</gene>
<evidence type="ECO:0000313" key="3">
    <source>
        <dbReference type="Proteomes" id="UP000016933"/>
    </source>
</evidence>
<feature type="compositionally biased region" description="Polar residues" evidence="1">
    <location>
        <begin position="198"/>
        <end position="217"/>
    </location>
</feature>